<comment type="caution">
    <text evidence="5">The sequence shown here is derived from an EMBL/GenBank/DDBJ whole genome shotgun (WGS) entry which is preliminary data.</text>
</comment>
<keyword evidence="3" id="KW-1133">Transmembrane helix</keyword>
<evidence type="ECO:0000313" key="5">
    <source>
        <dbReference type="EMBL" id="OHY93601.1"/>
    </source>
</evidence>
<feature type="transmembrane region" description="Helical" evidence="3">
    <location>
        <begin position="42"/>
        <end position="63"/>
    </location>
</feature>
<evidence type="ECO:0000256" key="1">
    <source>
        <dbReference type="ARBA" id="ARBA00022603"/>
    </source>
</evidence>
<keyword evidence="3" id="KW-0812">Transmembrane</keyword>
<evidence type="ECO:0000256" key="3">
    <source>
        <dbReference type="SAM" id="Phobius"/>
    </source>
</evidence>
<dbReference type="InterPro" id="IPR029063">
    <property type="entry name" value="SAM-dependent_MTases_sf"/>
</dbReference>
<dbReference type="PANTHER" id="PTHR43861:SF1">
    <property type="entry name" value="TRANS-ACONITATE 2-METHYLTRANSFERASE"/>
    <property type="match status" value="1"/>
</dbReference>
<evidence type="ECO:0000313" key="6">
    <source>
        <dbReference type="Proteomes" id="UP000179934"/>
    </source>
</evidence>
<dbReference type="GO" id="GO:0032259">
    <property type="term" value="P:methylation"/>
    <property type="evidence" value="ECO:0007669"/>
    <property type="project" value="UniProtKB-KW"/>
</dbReference>
<dbReference type="EMBL" id="MKFU01000010">
    <property type="protein sequence ID" value="OHY93601.1"/>
    <property type="molecule type" value="Genomic_DNA"/>
</dbReference>
<reference evidence="5 6" key="1">
    <citation type="submission" date="2016-09" db="EMBL/GenBank/DDBJ databases">
        <title>Draft Genome Sequence of Aeromonas sobria Strain 08005, Isolated from Sick Rana catesbeiana.</title>
        <authorList>
            <person name="Yang Q."/>
        </authorList>
    </citation>
    <scope>NUCLEOTIDE SEQUENCE [LARGE SCALE GENOMIC DNA]</scope>
    <source>
        <strain evidence="5 6">08005</strain>
    </source>
</reference>
<proteinExistence type="predicted"/>
<dbReference type="PANTHER" id="PTHR43861">
    <property type="entry name" value="TRANS-ACONITATE 2-METHYLTRANSFERASE-RELATED"/>
    <property type="match status" value="1"/>
</dbReference>
<evidence type="ECO:0000256" key="2">
    <source>
        <dbReference type="ARBA" id="ARBA00022679"/>
    </source>
</evidence>
<accession>A0A1S2D111</accession>
<dbReference type="Pfam" id="PF13649">
    <property type="entry name" value="Methyltransf_25"/>
    <property type="match status" value="1"/>
</dbReference>
<protein>
    <recommendedName>
        <fullName evidence="4">Methyltransferase domain-containing protein</fullName>
    </recommendedName>
</protein>
<keyword evidence="2" id="KW-0808">Transferase</keyword>
<dbReference type="STRING" id="646.BJD16_12480"/>
<dbReference type="InterPro" id="IPR041698">
    <property type="entry name" value="Methyltransf_25"/>
</dbReference>
<dbReference type="OrthoDB" id="9804086at2"/>
<organism evidence="5 6">
    <name type="scientific">Aeromonas sobria</name>
    <dbReference type="NCBI Taxonomy" id="646"/>
    <lineage>
        <taxon>Bacteria</taxon>
        <taxon>Pseudomonadati</taxon>
        <taxon>Pseudomonadota</taxon>
        <taxon>Gammaproteobacteria</taxon>
        <taxon>Aeromonadales</taxon>
        <taxon>Aeromonadaceae</taxon>
        <taxon>Aeromonas</taxon>
    </lineage>
</organism>
<feature type="domain" description="Methyltransferase" evidence="4">
    <location>
        <begin position="280"/>
        <end position="368"/>
    </location>
</feature>
<dbReference type="Gene3D" id="3.40.50.150">
    <property type="entry name" value="Vaccinia Virus protein VP39"/>
    <property type="match status" value="1"/>
</dbReference>
<evidence type="ECO:0000259" key="4">
    <source>
        <dbReference type="Pfam" id="PF13649"/>
    </source>
</evidence>
<gene>
    <name evidence="5" type="ORF">BJD16_12480</name>
</gene>
<dbReference type="Proteomes" id="UP000179934">
    <property type="component" value="Unassembled WGS sequence"/>
</dbReference>
<dbReference type="AlphaFoldDB" id="A0A1S2D111"/>
<dbReference type="CDD" id="cd02440">
    <property type="entry name" value="AdoMet_MTases"/>
    <property type="match status" value="1"/>
</dbReference>
<keyword evidence="3" id="KW-0472">Membrane</keyword>
<keyword evidence="1" id="KW-0489">Methyltransferase</keyword>
<dbReference type="SUPFAM" id="SSF53335">
    <property type="entry name" value="S-adenosyl-L-methionine-dependent methyltransferases"/>
    <property type="match status" value="1"/>
</dbReference>
<name>A0A1S2D111_AERSO</name>
<dbReference type="GO" id="GO:0008168">
    <property type="term" value="F:methyltransferase activity"/>
    <property type="evidence" value="ECO:0007669"/>
    <property type="project" value="UniProtKB-KW"/>
</dbReference>
<sequence>MRVFNNDKQMITEQGNYNLVVSCAPYEKKQADTFGGYSTTEITAISGVLTVVVSLSVAFSTIWKYRKDIKYLQERNDLEKQQISVDNAKEKLEKFFGPLSALLEESSILYSHFALSEKENLHARGDYFRTLRYITDSIGVDKLDTHDKAILEKIIEISEKINALIENHSGFVDNPEFHSLLGKLCSHYKILKLAFDGKLLEQSEHLESIVFPLEINGAVDSEIRKLKSIISPQEQRVKRYSRTVNYYNNNSFMYYSKTYSNDMNHIYNKVRFYIENGSRILDAGCGVGRDTEYFIKHGFKVTSFDASSEMVSFCNQYSFAYCEQKNFLDIDFPPIFSLVWACASLLHLNKNEFELTLHRLFKATKKHGYIYFSLKKKNPSASEFIEERSFYYYDDNYLYSLLEGGLGMTLVERWETVGGTSLHEDTFINYIFMKK</sequence>